<name>A0A0B0MR13_GOSAR</name>
<protein>
    <submittedName>
        <fullName evidence="1">Uncharacterized protein</fullName>
    </submittedName>
</protein>
<evidence type="ECO:0000313" key="1">
    <source>
        <dbReference type="EMBL" id="KHG01361.1"/>
    </source>
</evidence>
<proteinExistence type="predicted"/>
<dbReference type="Proteomes" id="UP000032142">
    <property type="component" value="Unassembled WGS sequence"/>
</dbReference>
<sequence length="14" mass="1686">MCKTMVERYHGSMI</sequence>
<reference evidence="2" key="1">
    <citation type="submission" date="2014-09" db="EMBL/GenBank/DDBJ databases">
        <authorList>
            <person name="Mudge J."/>
            <person name="Ramaraj T."/>
            <person name="Lindquist I.E."/>
            <person name="Bharti A.K."/>
            <person name="Sundararajan A."/>
            <person name="Cameron C.T."/>
            <person name="Woodward J.E."/>
            <person name="May G.D."/>
            <person name="Brubaker C."/>
            <person name="Broadhvest J."/>
            <person name="Wilkins T.A."/>
        </authorList>
    </citation>
    <scope>NUCLEOTIDE SEQUENCE</scope>
    <source>
        <strain evidence="2">cv. AKA8401</strain>
    </source>
</reference>
<gene>
    <name evidence="1" type="ORF">F383_39247</name>
</gene>
<dbReference type="EMBL" id="JRRC01186339">
    <property type="protein sequence ID" value="KHG01361.1"/>
    <property type="molecule type" value="Genomic_DNA"/>
</dbReference>
<organism evidence="1 2">
    <name type="scientific">Gossypium arboreum</name>
    <name type="common">Tree cotton</name>
    <name type="synonym">Gossypium nanking</name>
    <dbReference type="NCBI Taxonomy" id="29729"/>
    <lineage>
        <taxon>Eukaryota</taxon>
        <taxon>Viridiplantae</taxon>
        <taxon>Streptophyta</taxon>
        <taxon>Embryophyta</taxon>
        <taxon>Tracheophyta</taxon>
        <taxon>Spermatophyta</taxon>
        <taxon>Magnoliopsida</taxon>
        <taxon>eudicotyledons</taxon>
        <taxon>Gunneridae</taxon>
        <taxon>Pentapetalae</taxon>
        <taxon>rosids</taxon>
        <taxon>malvids</taxon>
        <taxon>Malvales</taxon>
        <taxon>Malvaceae</taxon>
        <taxon>Malvoideae</taxon>
        <taxon>Gossypium</taxon>
    </lineage>
</organism>
<evidence type="ECO:0000313" key="2">
    <source>
        <dbReference type="Proteomes" id="UP000032142"/>
    </source>
</evidence>
<accession>A0A0B0MR13</accession>
<keyword evidence="2" id="KW-1185">Reference proteome</keyword>
<comment type="caution">
    <text evidence="1">The sequence shown here is derived from an EMBL/GenBank/DDBJ whole genome shotgun (WGS) entry which is preliminary data.</text>
</comment>